<reference evidence="3 4" key="1">
    <citation type="journal article" date="2015" name="Genome Biol.">
        <title>Comparative genomics of Steinernema reveals deeply conserved gene regulatory networks.</title>
        <authorList>
            <person name="Dillman A.R."/>
            <person name="Macchietto M."/>
            <person name="Porter C.F."/>
            <person name="Rogers A."/>
            <person name="Williams B."/>
            <person name="Antoshechkin I."/>
            <person name="Lee M.M."/>
            <person name="Goodwin Z."/>
            <person name="Lu X."/>
            <person name="Lewis E.E."/>
            <person name="Goodrich-Blair H."/>
            <person name="Stock S.P."/>
            <person name="Adams B.J."/>
            <person name="Sternberg P.W."/>
            <person name="Mortazavi A."/>
        </authorList>
    </citation>
    <scope>NUCLEOTIDE SEQUENCE [LARGE SCALE GENOMIC DNA]</scope>
    <source>
        <strain evidence="3 4">ALL</strain>
    </source>
</reference>
<dbReference type="Proteomes" id="UP000298663">
    <property type="component" value="Unassembled WGS sequence"/>
</dbReference>
<keyword evidence="2" id="KW-0472">Membrane</keyword>
<comment type="caution">
    <text evidence="3">The sequence shown here is derived from an EMBL/GenBank/DDBJ whole genome shotgun (WGS) entry which is preliminary data.</text>
</comment>
<gene>
    <name evidence="3" type="ORF">L596_026563</name>
</gene>
<sequence>MGFDDESSVGTVVGTVVGSVVLIAVVVMLIYRRAQARRRVREVVTELREANRLERFRQEQQQPRQVVRIVEWIEIPEASGGPLPAPPAYEQVLNQQATTHVTADAPGLETAHDEKHT</sequence>
<keyword evidence="2" id="KW-1133">Transmembrane helix</keyword>
<evidence type="ECO:0000313" key="4">
    <source>
        <dbReference type="Proteomes" id="UP000298663"/>
    </source>
</evidence>
<reference evidence="3 4" key="2">
    <citation type="journal article" date="2019" name="G3 (Bethesda)">
        <title>Hybrid Assembly of the Genome of the Entomopathogenic Nematode Steinernema carpocapsae Identifies the X-Chromosome.</title>
        <authorList>
            <person name="Serra L."/>
            <person name="Macchietto M."/>
            <person name="Macias-Munoz A."/>
            <person name="McGill C.J."/>
            <person name="Rodriguez I.M."/>
            <person name="Rodriguez B."/>
            <person name="Murad R."/>
            <person name="Mortazavi A."/>
        </authorList>
    </citation>
    <scope>NUCLEOTIDE SEQUENCE [LARGE SCALE GENOMIC DNA]</scope>
    <source>
        <strain evidence="3 4">ALL</strain>
    </source>
</reference>
<feature type="region of interest" description="Disordered" evidence="1">
    <location>
        <begin position="95"/>
        <end position="117"/>
    </location>
</feature>
<accession>A0A4U5M1Q9</accession>
<organism evidence="3 4">
    <name type="scientific">Steinernema carpocapsae</name>
    <name type="common">Entomopathogenic nematode</name>
    <dbReference type="NCBI Taxonomy" id="34508"/>
    <lineage>
        <taxon>Eukaryota</taxon>
        <taxon>Metazoa</taxon>
        <taxon>Ecdysozoa</taxon>
        <taxon>Nematoda</taxon>
        <taxon>Chromadorea</taxon>
        <taxon>Rhabditida</taxon>
        <taxon>Tylenchina</taxon>
        <taxon>Panagrolaimomorpha</taxon>
        <taxon>Strongyloidoidea</taxon>
        <taxon>Steinernematidae</taxon>
        <taxon>Steinernema</taxon>
    </lineage>
</organism>
<dbReference type="AlphaFoldDB" id="A0A4U5M1Q9"/>
<evidence type="ECO:0000313" key="3">
    <source>
        <dbReference type="EMBL" id="TKR62634.1"/>
    </source>
</evidence>
<protein>
    <submittedName>
        <fullName evidence="3">Uncharacterized protein</fullName>
    </submittedName>
</protein>
<feature type="transmembrane region" description="Helical" evidence="2">
    <location>
        <begin position="12"/>
        <end position="31"/>
    </location>
</feature>
<keyword evidence="4" id="KW-1185">Reference proteome</keyword>
<evidence type="ECO:0000256" key="2">
    <source>
        <dbReference type="SAM" id="Phobius"/>
    </source>
</evidence>
<dbReference type="EMBL" id="AZBU02000010">
    <property type="protein sequence ID" value="TKR62634.1"/>
    <property type="molecule type" value="Genomic_DNA"/>
</dbReference>
<proteinExistence type="predicted"/>
<keyword evidence="2" id="KW-0812">Transmembrane</keyword>
<evidence type="ECO:0000256" key="1">
    <source>
        <dbReference type="SAM" id="MobiDB-lite"/>
    </source>
</evidence>
<name>A0A4U5M1Q9_STECR</name>